<gene>
    <name evidence="10" type="ORF">SAMN05421844_101411</name>
</gene>
<comment type="subunit">
    <text evidence="9">This enzyme consists of two polypeptide chains, which are synthesized in precursor form from a single polypeptide.</text>
</comment>
<comment type="PTM">
    <text evidence="9">Cleaved by autocatalysis into a large and a small subunit.</text>
</comment>
<keyword evidence="9" id="KW-0317">Glutathione biosynthesis</keyword>
<dbReference type="SUPFAM" id="SSF56235">
    <property type="entry name" value="N-terminal nucleophile aminohydrolases (Ntn hydrolases)"/>
    <property type="match status" value="1"/>
</dbReference>
<protein>
    <recommendedName>
        <fullName evidence="9">Glutathione hydrolase proenzyme</fullName>
        <ecNumber evidence="9">2.3.2.2</ecNumber>
        <ecNumber evidence="9">3.4.19.13</ecNumber>
    </recommendedName>
    <component>
        <recommendedName>
            <fullName evidence="9">Glutathione hydrolase large chain</fullName>
        </recommendedName>
    </component>
    <component>
        <recommendedName>
            <fullName evidence="9">Glutathione hydrolase small chain</fullName>
        </recommendedName>
    </component>
</protein>
<sequence length="537" mass="57571">MPTMKNAMIVAPQPEAAEAGAEVLERGGNAIDAAIACAFMQGVVDPLMCGIGGFGSMQVYMPRRGVHEIVEFYAKAPLAATPDMWLQHLQGQTRDGFAFLLKGGINEFGHLAVCTPGSVKGYAHALSQFGTMDWRDVMAPAIRQAHEGVLVRPHMHWFWSQDQSGGGEVNTGDKLRYSKTGRDVYFRPDGSPRRVGDTLVNPDLAATLEHLAKSGPDDFYHGALAARMAADFAAQGGLISERDFAAYELSVAEPIWGSYRGHRISTSPPPASGMSMLQILHILENFDIGALRHGSAEHITLLAEAMRRMTIDKDRFMGDPAYVDVPFDRLISKEHAAEQAEAIRRGERAVIDRLDKSQRETTHVTVVDREGNAVALTHTLGSPSGAISDGLGFIYNGTMSRFDPRPGRAASIAPGKRRASSAAPTIVFDGETPRIVIGAPGGSYIAPAIAQGIMNMIDFGMSPFEAVAAPRVMAVSNTIDLSNRIRRNVSAELTAAGYDVKRSAQTFPFAALHAIGIVDGTCSGGADPQRDGMAISV</sequence>
<evidence type="ECO:0000256" key="7">
    <source>
        <dbReference type="ARBA" id="ARBA00023315"/>
    </source>
</evidence>
<dbReference type="InterPro" id="IPR051792">
    <property type="entry name" value="GGT_bact"/>
</dbReference>
<evidence type="ECO:0000256" key="4">
    <source>
        <dbReference type="ARBA" id="ARBA00022679"/>
    </source>
</evidence>
<comment type="catalytic activity">
    <reaction evidence="1 9">
        <text>an S-substituted glutathione + H2O = an S-substituted L-cysteinylglycine + L-glutamate</text>
        <dbReference type="Rhea" id="RHEA:59468"/>
        <dbReference type="ChEBI" id="CHEBI:15377"/>
        <dbReference type="ChEBI" id="CHEBI:29985"/>
        <dbReference type="ChEBI" id="CHEBI:90779"/>
        <dbReference type="ChEBI" id="CHEBI:143103"/>
        <dbReference type="EC" id="3.4.19.13"/>
    </reaction>
</comment>
<evidence type="ECO:0000313" key="10">
    <source>
        <dbReference type="EMBL" id="SDF35512.1"/>
    </source>
</evidence>
<keyword evidence="5 9" id="KW-0378">Hydrolase</keyword>
<evidence type="ECO:0000256" key="5">
    <source>
        <dbReference type="ARBA" id="ARBA00022801"/>
    </source>
</evidence>
<keyword evidence="4 9" id="KW-0808">Transferase</keyword>
<dbReference type="InterPro" id="IPR029055">
    <property type="entry name" value="Ntn_hydrolases_N"/>
</dbReference>
<evidence type="ECO:0000256" key="1">
    <source>
        <dbReference type="ARBA" id="ARBA00001049"/>
    </source>
</evidence>
<dbReference type="PANTHER" id="PTHR43199">
    <property type="entry name" value="GLUTATHIONE HYDROLASE"/>
    <property type="match status" value="1"/>
</dbReference>
<comment type="catalytic activity">
    <reaction evidence="8 9">
        <text>an N-terminal (5-L-glutamyl)-[peptide] + an alpha-amino acid = 5-L-glutamyl amino acid + an N-terminal L-alpha-aminoacyl-[peptide]</text>
        <dbReference type="Rhea" id="RHEA:23904"/>
        <dbReference type="Rhea" id="RHEA-COMP:9780"/>
        <dbReference type="Rhea" id="RHEA-COMP:9795"/>
        <dbReference type="ChEBI" id="CHEBI:77644"/>
        <dbReference type="ChEBI" id="CHEBI:78597"/>
        <dbReference type="ChEBI" id="CHEBI:78599"/>
        <dbReference type="ChEBI" id="CHEBI:78608"/>
        <dbReference type="EC" id="2.3.2.2"/>
    </reaction>
</comment>
<evidence type="ECO:0000256" key="6">
    <source>
        <dbReference type="ARBA" id="ARBA00023145"/>
    </source>
</evidence>
<evidence type="ECO:0000313" key="11">
    <source>
        <dbReference type="Proteomes" id="UP000199468"/>
    </source>
</evidence>
<comment type="catalytic activity">
    <reaction evidence="2 9">
        <text>glutathione + H2O = L-cysteinylglycine + L-glutamate</text>
        <dbReference type="Rhea" id="RHEA:28807"/>
        <dbReference type="ChEBI" id="CHEBI:15377"/>
        <dbReference type="ChEBI" id="CHEBI:29985"/>
        <dbReference type="ChEBI" id="CHEBI:57925"/>
        <dbReference type="ChEBI" id="CHEBI:61694"/>
        <dbReference type="EC" id="3.4.19.13"/>
    </reaction>
</comment>
<evidence type="ECO:0000256" key="8">
    <source>
        <dbReference type="ARBA" id="ARBA00047417"/>
    </source>
</evidence>
<dbReference type="InterPro" id="IPR000101">
    <property type="entry name" value="GGT_peptidase"/>
</dbReference>
<dbReference type="EC" id="2.3.2.2" evidence="9"/>
<evidence type="ECO:0000256" key="9">
    <source>
        <dbReference type="RuleBase" id="RU368036"/>
    </source>
</evidence>
<dbReference type="Proteomes" id="UP000199468">
    <property type="component" value="Unassembled WGS sequence"/>
</dbReference>
<reference evidence="10 11" key="1">
    <citation type="submission" date="2016-10" db="EMBL/GenBank/DDBJ databases">
        <authorList>
            <person name="Varghese N."/>
            <person name="Submissions S."/>
        </authorList>
    </citation>
    <scope>NUCLEOTIDE SEQUENCE [LARGE SCALE GENOMIC DNA]</scope>
    <source>
        <strain evidence="10 11">DSM 26672</strain>
    </source>
</reference>
<organism evidence="10 11">
    <name type="scientific">Bosea robiniae</name>
    <dbReference type="NCBI Taxonomy" id="1036780"/>
    <lineage>
        <taxon>Bacteria</taxon>
        <taxon>Pseudomonadati</taxon>
        <taxon>Pseudomonadota</taxon>
        <taxon>Alphaproteobacteria</taxon>
        <taxon>Hyphomicrobiales</taxon>
        <taxon>Boseaceae</taxon>
        <taxon>Bosea</taxon>
    </lineage>
</organism>
<dbReference type="EMBL" id="FNBZ01000001">
    <property type="protein sequence ID" value="SDF35512.1"/>
    <property type="molecule type" value="Genomic_DNA"/>
</dbReference>
<dbReference type="EC" id="3.4.19.13" evidence="9"/>
<dbReference type="Pfam" id="PF01019">
    <property type="entry name" value="G_glu_transpept"/>
    <property type="match status" value="1"/>
</dbReference>
<dbReference type="GO" id="GO:0016787">
    <property type="term" value="F:hydrolase activity"/>
    <property type="evidence" value="ECO:0007669"/>
    <property type="project" value="UniProtKB-KW"/>
</dbReference>
<keyword evidence="6 9" id="KW-0865">Zymogen</keyword>
<comment type="pathway">
    <text evidence="9">Sulfur metabolism; glutathione metabolism.</text>
</comment>
<keyword evidence="7 9" id="KW-0012">Acyltransferase</keyword>
<dbReference type="InterPro" id="IPR043138">
    <property type="entry name" value="GGT_lsub"/>
</dbReference>
<comment type="caution">
    <text evidence="10">The sequence shown here is derived from an EMBL/GenBank/DDBJ whole genome shotgun (WGS) entry which is preliminary data.</text>
</comment>
<dbReference type="Gene3D" id="1.10.246.130">
    <property type="match status" value="1"/>
</dbReference>
<dbReference type="PANTHER" id="PTHR43199:SF1">
    <property type="entry name" value="GLUTATHIONE HYDROLASE PROENZYME"/>
    <property type="match status" value="1"/>
</dbReference>
<evidence type="ECO:0000256" key="2">
    <source>
        <dbReference type="ARBA" id="ARBA00001089"/>
    </source>
</evidence>
<evidence type="ECO:0000256" key="3">
    <source>
        <dbReference type="ARBA" id="ARBA00009381"/>
    </source>
</evidence>
<proteinExistence type="inferred from homology"/>
<accession>A0ABY0NER2</accession>
<comment type="similarity">
    <text evidence="3 9">Belongs to the gamma-glutamyltransferase family.</text>
</comment>
<dbReference type="Gene3D" id="3.60.20.40">
    <property type="match status" value="1"/>
</dbReference>
<dbReference type="NCBIfam" id="TIGR00066">
    <property type="entry name" value="g_glut_trans"/>
    <property type="match status" value="1"/>
</dbReference>
<dbReference type="InterPro" id="IPR043137">
    <property type="entry name" value="GGT_ssub_C"/>
</dbReference>
<dbReference type="PRINTS" id="PR01210">
    <property type="entry name" value="GGTRANSPTASE"/>
</dbReference>
<keyword evidence="11" id="KW-1185">Reference proteome</keyword>
<name>A0ABY0NER2_9HYPH</name>